<accession>A0A443ZW99</accession>
<evidence type="ECO:0000313" key="6">
    <source>
        <dbReference type="Proteomes" id="UP000288983"/>
    </source>
</evidence>
<keyword evidence="2" id="KW-0813">Transport</keyword>
<dbReference type="GO" id="GO:0016020">
    <property type="term" value="C:membrane"/>
    <property type="evidence" value="ECO:0007669"/>
    <property type="project" value="InterPro"/>
</dbReference>
<protein>
    <submittedName>
        <fullName evidence="5">Outer membrane porin, OprD family</fullName>
    </submittedName>
</protein>
<organism evidence="5 6">
    <name type="scientific">Pseudomonas alkylphenolica</name>
    <dbReference type="NCBI Taxonomy" id="237609"/>
    <lineage>
        <taxon>Bacteria</taxon>
        <taxon>Pseudomonadati</taxon>
        <taxon>Pseudomonadota</taxon>
        <taxon>Gammaproteobacteria</taxon>
        <taxon>Pseudomonadales</taxon>
        <taxon>Pseudomonadaceae</taxon>
        <taxon>Pseudomonas</taxon>
    </lineage>
</organism>
<comment type="similarity">
    <text evidence="1">Belongs to the outer membrane porin (Opr) (TC 1.B.25) family.</text>
</comment>
<comment type="caution">
    <text evidence="5">The sequence shown here is derived from an EMBL/GenBank/DDBJ whole genome shotgun (WGS) entry which is preliminary data.</text>
</comment>
<dbReference type="Proteomes" id="UP000288983">
    <property type="component" value="Unassembled WGS sequence"/>
</dbReference>
<dbReference type="EMBL" id="QJRG01000034">
    <property type="protein sequence ID" value="RWU25014.1"/>
    <property type="molecule type" value="Genomic_DNA"/>
</dbReference>
<evidence type="ECO:0000256" key="4">
    <source>
        <dbReference type="SAM" id="SignalP"/>
    </source>
</evidence>
<evidence type="ECO:0000313" key="5">
    <source>
        <dbReference type="EMBL" id="RWU25014.1"/>
    </source>
</evidence>
<dbReference type="InterPro" id="IPR023614">
    <property type="entry name" value="Porin_dom_sf"/>
</dbReference>
<proteinExistence type="inferred from homology"/>
<dbReference type="GO" id="GO:0015288">
    <property type="term" value="F:porin activity"/>
    <property type="evidence" value="ECO:0007669"/>
    <property type="project" value="TreeGrafter"/>
</dbReference>
<dbReference type="Pfam" id="PF03573">
    <property type="entry name" value="OprD"/>
    <property type="match status" value="1"/>
</dbReference>
<feature type="signal peptide" evidence="4">
    <location>
        <begin position="1"/>
        <end position="21"/>
    </location>
</feature>
<sequence length="424" mass="47769">MTNRTYGALALTALFAPKVFALGLIDESQATLTTRNFYLERDYRSDVGQDKAQEWAQGFIFRFKSGYSQGNQGYGLDVLGLSGFKLDSSPSRTGTDLLPVSRTDGRAADEYSELGLTGKLRYSKTDLKAGTLDDVFIPFVFASQSRLLPQTFRGAALVSNEWENLTLRGTWFDRTNKRNSTDYEPLSLAAPNQRFNAKAQSDQATFLAVEYHPKNLYQARFYHGDIQDLYRMEYADFKRSWPIGSDVFTTDFRGFYAYEDGSAKAGDVDYQNLTSTFTYQTGAHLFNLGYQHAGGDTAMPYLAGTEILVLSEYLMSSDFVSANEKAWQAKYVYDFAGLGTPGLKTTLRYMKGYDIKLPERLGGSGLSESEKHIEVSYVIQSGSPLAGLNFRARYSIYRNDFASTASMRDENQLRLNVDYSWKLW</sequence>
<evidence type="ECO:0000256" key="1">
    <source>
        <dbReference type="ARBA" id="ARBA00009075"/>
    </source>
</evidence>
<dbReference type="PANTHER" id="PTHR34596:SF2">
    <property type="entry name" value="CHITOPORIN"/>
    <property type="match status" value="1"/>
</dbReference>
<gene>
    <name evidence="5" type="ORF">DM813_04570</name>
</gene>
<dbReference type="Gene3D" id="2.40.160.10">
    <property type="entry name" value="Porin"/>
    <property type="match status" value="1"/>
</dbReference>
<reference evidence="5 6" key="1">
    <citation type="submission" date="2018-06" db="EMBL/GenBank/DDBJ databases">
        <title>Bacteria isolated from soil of Wuhan.</title>
        <authorList>
            <person name="Wei X."/>
            <person name="Chunhua H."/>
        </authorList>
    </citation>
    <scope>NUCLEOTIDE SEQUENCE [LARGE SCALE GENOMIC DNA]</scope>
    <source>
        <strain evidence="6">xwS2</strain>
    </source>
</reference>
<dbReference type="InterPro" id="IPR005318">
    <property type="entry name" value="OM_porin_bac"/>
</dbReference>
<dbReference type="OrthoDB" id="6759120at2"/>
<evidence type="ECO:0000256" key="3">
    <source>
        <dbReference type="ARBA" id="ARBA00022729"/>
    </source>
</evidence>
<feature type="chain" id="PRO_5019455886" evidence="4">
    <location>
        <begin position="22"/>
        <end position="424"/>
    </location>
</feature>
<dbReference type="RefSeq" id="WP_128322229.1">
    <property type="nucleotide sequence ID" value="NZ_QJRG01000034.1"/>
</dbReference>
<evidence type="ECO:0000256" key="2">
    <source>
        <dbReference type="ARBA" id="ARBA00022448"/>
    </source>
</evidence>
<keyword evidence="3 4" id="KW-0732">Signal</keyword>
<dbReference type="PANTHER" id="PTHR34596">
    <property type="entry name" value="CHITOPORIN"/>
    <property type="match status" value="1"/>
</dbReference>
<name>A0A443ZW99_9PSED</name>
<dbReference type="AlphaFoldDB" id="A0A443ZW99"/>